<comment type="similarity">
    <text evidence="1">Belongs to the 4-hydroxybenzoyl-CoA thioesterase family.</text>
</comment>
<dbReference type="Proteomes" id="UP000002772">
    <property type="component" value="Unassembled WGS sequence"/>
</dbReference>
<sequence>MTDHELKIEYHHSMPIQLRWMDADAFGHVNNTMYFQYYDTAKMDYFRKVCHEITDKYAIVTVHLDANFMHQVYTKDDEVIVRSAITHIGHTSFTFRQELVGKDGEVKCIGETIMVLFDTDKEKTVAFTPEWRVMIERFEGRKL</sequence>
<dbReference type="STRING" id="688246.Premu_0214"/>
<dbReference type="Gene3D" id="3.10.129.10">
    <property type="entry name" value="Hotdog Thioesterase"/>
    <property type="match status" value="1"/>
</dbReference>
<evidence type="ECO:0000313" key="3">
    <source>
        <dbReference type="EMBL" id="EGN55700.1"/>
    </source>
</evidence>
<dbReference type="Pfam" id="PF13279">
    <property type="entry name" value="4HBT_2"/>
    <property type="match status" value="1"/>
</dbReference>
<dbReference type="AlphaFoldDB" id="F8N9I6"/>
<dbReference type="InterPro" id="IPR029069">
    <property type="entry name" value="HotDog_dom_sf"/>
</dbReference>
<keyword evidence="4" id="KW-1185">Reference proteome</keyword>
<proteinExistence type="inferred from homology"/>
<evidence type="ECO:0000256" key="1">
    <source>
        <dbReference type="ARBA" id="ARBA00005953"/>
    </source>
</evidence>
<reference evidence="4" key="1">
    <citation type="journal article" date="2011" name="Stand. Genomic Sci.">
        <title>Non-contiguous finished genome sequence of the opportunistic oral pathogen Prevotella multisaccharivorax type strain (PPPA20).</title>
        <authorList>
            <person name="Pati A."/>
            <person name="Gronow S."/>
            <person name="Lu M."/>
            <person name="Lapidus A."/>
            <person name="Nolan M."/>
            <person name="Lucas S."/>
            <person name="Hammon N."/>
            <person name="Deshpande S."/>
            <person name="Cheng J.F."/>
            <person name="Tapia R."/>
            <person name="Han C."/>
            <person name="Goodwin L."/>
            <person name="Pitluck S."/>
            <person name="Liolios K."/>
            <person name="Pagani I."/>
            <person name="Mavromatis K."/>
            <person name="Mikhailova N."/>
            <person name="Huntemann M."/>
            <person name="Chen A."/>
            <person name="Palaniappan K."/>
            <person name="Land M."/>
            <person name="Hauser L."/>
            <person name="Detter J.C."/>
            <person name="Brambilla E.M."/>
            <person name="Rohde M."/>
            <person name="Goker M."/>
            <person name="Woyke T."/>
            <person name="Bristow J."/>
            <person name="Eisen J.A."/>
            <person name="Markowitz V."/>
            <person name="Hugenholtz P."/>
            <person name="Kyrpides N.C."/>
            <person name="Klenk H.P."/>
            <person name="Ivanova N."/>
        </authorList>
    </citation>
    <scope>NUCLEOTIDE SEQUENCE [LARGE SCALE GENOMIC DNA]</scope>
    <source>
        <strain evidence="4">DSM 17128</strain>
    </source>
</reference>
<dbReference type="HOGENOM" id="CLU_101141_2_2_10"/>
<dbReference type="PANTHER" id="PTHR31793">
    <property type="entry name" value="4-HYDROXYBENZOYL-COA THIOESTERASE FAMILY MEMBER"/>
    <property type="match status" value="1"/>
</dbReference>
<dbReference type="EMBL" id="GL945017">
    <property type="protein sequence ID" value="EGN55700.1"/>
    <property type="molecule type" value="Genomic_DNA"/>
</dbReference>
<dbReference type="OrthoDB" id="9791529at2"/>
<accession>F8N9I6</accession>
<evidence type="ECO:0000313" key="4">
    <source>
        <dbReference type="Proteomes" id="UP000002772"/>
    </source>
</evidence>
<keyword evidence="2" id="KW-0378">Hydrolase</keyword>
<dbReference type="eggNOG" id="COG0824">
    <property type="taxonomic scope" value="Bacteria"/>
</dbReference>
<protein>
    <submittedName>
        <fullName evidence="3">Thioesterase superfamily protein</fullName>
    </submittedName>
</protein>
<dbReference type="PANTHER" id="PTHR31793:SF27">
    <property type="entry name" value="NOVEL THIOESTERASE SUPERFAMILY DOMAIN AND SAPOSIN A-TYPE DOMAIN CONTAINING PROTEIN (0610012H03RIK)"/>
    <property type="match status" value="1"/>
</dbReference>
<dbReference type="CDD" id="cd00586">
    <property type="entry name" value="4HBT"/>
    <property type="match status" value="1"/>
</dbReference>
<dbReference type="SUPFAM" id="SSF54637">
    <property type="entry name" value="Thioesterase/thiol ester dehydrase-isomerase"/>
    <property type="match status" value="1"/>
</dbReference>
<dbReference type="GO" id="GO:0047617">
    <property type="term" value="F:fatty acyl-CoA hydrolase activity"/>
    <property type="evidence" value="ECO:0007669"/>
    <property type="project" value="TreeGrafter"/>
</dbReference>
<gene>
    <name evidence="3" type="ORF">Premu_0214</name>
</gene>
<dbReference type="InterPro" id="IPR050563">
    <property type="entry name" value="4-hydroxybenzoyl-CoA_TE"/>
</dbReference>
<dbReference type="RefSeq" id="WP_007572402.1">
    <property type="nucleotide sequence ID" value="NZ_BPTS01000001.1"/>
</dbReference>
<name>F8N9I6_9BACT</name>
<organism evidence="3 4">
    <name type="scientific">Hallella multisaccharivorax DSM 17128</name>
    <dbReference type="NCBI Taxonomy" id="688246"/>
    <lineage>
        <taxon>Bacteria</taxon>
        <taxon>Pseudomonadati</taxon>
        <taxon>Bacteroidota</taxon>
        <taxon>Bacteroidia</taxon>
        <taxon>Bacteroidales</taxon>
        <taxon>Prevotellaceae</taxon>
        <taxon>Hallella</taxon>
    </lineage>
</organism>
<evidence type="ECO:0000256" key="2">
    <source>
        <dbReference type="ARBA" id="ARBA00022801"/>
    </source>
</evidence>